<dbReference type="Gene3D" id="3.80.10.10">
    <property type="entry name" value="Ribonuclease Inhibitor"/>
    <property type="match status" value="2"/>
</dbReference>
<dbReference type="EMBL" id="VJMJ01000307">
    <property type="protein sequence ID" value="KAF0723440.1"/>
    <property type="molecule type" value="Genomic_DNA"/>
</dbReference>
<protein>
    <recommendedName>
        <fullName evidence="3">F-box domain-containing protein</fullName>
    </recommendedName>
</protein>
<dbReference type="Proteomes" id="UP000481153">
    <property type="component" value="Unassembled WGS sequence"/>
</dbReference>
<accession>A0A6G0W8D8</accession>
<dbReference type="InterPro" id="IPR032675">
    <property type="entry name" value="LRR_dom_sf"/>
</dbReference>
<dbReference type="SUPFAM" id="SSF52047">
    <property type="entry name" value="RNI-like"/>
    <property type="match status" value="1"/>
</dbReference>
<evidence type="ECO:0008006" key="3">
    <source>
        <dbReference type="Google" id="ProtNLM"/>
    </source>
</evidence>
<dbReference type="VEuPathDB" id="FungiDB:AeMF1_020119"/>
<name>A0A6G0W8D8_9STRA</name>
<gene>
    <name evidence="1" type="ORF">Ae201684_017670</name>
</gene>
<organism evidence="1 2">
    <name type="scientific">Aphanomyces euteiches</name>
    <dbReference type="NCBI Taxonomy" id="100861"/>
    <lineage>
        <taxon>Eukaryota</taxon>
        <taxon>Sar</taxon>
        <taxon>Stramenopiles</taxon>
        <taxon>Oomycota</taxon>
        <taxon>Saprolegniomycetes</taxon>
        <taxon>Saprolegniales</taxon>
        <taxon>Verrucalvaceae</taxon>
        <taxon>Aphanomyces</taxon>
    </lineage>
</organism>
<proteinExistence type="predicted"/>
<comment type="caution">
    <text evidence="1">The sequence shown here is derived from an EMBL/GenBank/DDBJ whole genome shotgun (WGS) entry which is preliminary data.</text>
</comment>
<dbReference type="AlphaFoldDB" id="A0A6G0W8D8"/>
<sequence length="441" mass="50147">MPAIATLPVDVLLKIAFTIPDAEDLFAFLEALRVDIDLGPLEYLHQLGQTHEHTDLWPTLFLDSLLLDELSTSPCQAVVKYYPSVIVEDGWENIEWLKAHVNPMATVEWYVNGFPQTVKNVDDWAKLQITKASITIDNETTASTWKDVVPRLQHLTSLYVGDDFGQLDGIHALLPTSHQLTNFEIFATKMENADLMYLNQWFRSHPVQVFESWFTEWRELDYNLRQALCEAMFNCPTLERLRLTDCYLDDMDFTKFNFSMKSLLLDELDSESNVLIALASRLEGSKLTHLEISDYVDDNNTKGMECLLRALPQSSIKSLTFSGLHIKGAAWCKVARLFKNCGLETLTLGSDEISSDFAQSLATAIQKNRTISGLHLSKCQIAISDLQRSIQSIGYSTRRVKNRQIKWTSPISETVSETTIKALEEYATKCGCDFIHERALW</sequence>
<evidence type="ECO:0000313" key="1">
    <source>
        <dbReference type="EMBL" id="KAF0723440.1"/>
    </source>
</evidence>
<keyword evidence="2" id="KW-1185">Reference proteome</keyword>
<evidence type="ECO:0000313" key="2">
    <source>
        <dbReference type="Proteomes" id="UP000481153"/>
    </source>
</evidence>
<reference evidence="1 2" key="1">
    <citation type="submission" date="2019-07" db="EMBL/GenBank/DDBJ databases">
        <title>Genomics analysis of Aphanomyces spp. identifies a new class of oomycete effector associated with host adaptation.</title>
        <authorList>
            <person name="Gaulin E."/>
        </authorList>
    </citation>
    <scope>NUCLEOTIDE SEQUENCE [LARGE SCALE GENOMIC DNA]</scope>
    <source>
        <strain evidence="1 2">ATCC 201684</strain>
    </source>
</reference>